<proteinExistence type="predicted"/>
<name>A0A8S3Y1A0_PARAO</name>
<feature type="compositionally biased region" description="Basic and acidic residues" evidence="1">
    <location>
        <begin position="24"/>
        <end position="35"/>
    </location>
</feature>
<gene>
    <name evidence="2" type="ORF">PAPOLLO_LOCUS22327</name>
</gene>
<keyword evidence="3" id="KW-1185">Reference proteome</keyword>
<feature type="region of interest" description="Disordered" evidence="1">
    <location>
        <begin position="24"/>
        <end position="44"/>
    </location>
</feature>
<evidence type="ECO:0000313" key="3">
    <source>
        <dbReference type="Proteomes" id="UP000691718"/>
    </source>
</evidence>
<dbReference type="EMBL" id="CAJQZP010001367">
    <property type="protein sequence ID" value="CAG5042021.1"/>
    <property type="molecule type" value="Genomic_DNA"/>
</dbReference>
<dbReference type="Proteomes" id="UP000691718">
    <property type="component" value="Unassembled WGS sequence"/>
</dbReference>
<accession>A0A8S3Y1A0</accession>
<dbReference type="OrthoDB" id="7477155at2759"/>
<dbReference type="AlphaFoldDB" id="A0A8S3Y1A0"/>
<reference evidence="2" key="1">
    <citation type="submission" date="2021-04" db="EMBL/GenBank/DDBJ databases">
        <authorList>
            <person name="Tunstrom K."/>
        </authorList>
    </citation>
    <scope>NUCLEOTIDE SEQUENCE</scope>
</reference>
<organism evidence="2 3">
    <name type="scientific">Parnassius apollo</name>
    <name type="common">Apollo butterfly</name>
    <name type="synonym">Papilio apollo</name>
    <dbReference type="NCBI Taxonomy" id="110799"/>
    <lineage>
        <taxon>Eukaryota</taxon>
        <taxon>Metazoa</taxon>
        <taxon>Ecdysozoa</taxon>
        <taxon>Arthropoda</taxon>
        <taxon>Hexapoda</taxon>
        <taxon>Insecta</taxon>
        <taxon>Pterygota</taxon>
        <taxon>Neoptera</taxon>
        <taxon>Endopterygota</taxon>
        <taxon>Lepidoptera</taxon>
        <taxon>Glossata</taxon>
        <taxon>Ditrysia</taxon>
        <taxon>Papilionoidea</taxon>
        <taxon>Papilionidae</taxon>
        <taxon>Parnassiinae</taxon>
        <taxon>Parnassini</taxon>
        <taxon>Parnassius</taxon>
        <taxon>Parnassius</taxon>
    </lineage>
</organism>
<sequence>MNLKNRRKLLEKLKIKNQRRIADQRKLQNDEESHHLQTKVKKRRTHHMQVVCSMSLLNKHSYFMDNSGSETEVADLISEKSYVPNERDLPKTTLVKNIDNDATYILSKLSDEQLIKLLNEQPGKSEYYLSDIVKLTNWNAPKMENRINSDVGQGKPNDILLNNQFDTQNPQLEKRFRTVVAEKDKAQPAFFRLENKEIDPFHEKNEANYAALQKLNSLLYSYPQTQSDDMSEEEDDERKELLFDVLVSQLKTLCCKKSVKKRKKHQYKYLNQFVPKVPVSKPLATDSKSPQFQNEYMFLILNEEIRSNGSDELISVDPESLEKNSSVLLLGPITTPLSDNQLSIVMARISNELSKPEYIPLLQQLSAGAISNTDTTLLRSVINGPQTRRYIKPHRCNHQSKLAKIYGGPKWLICTGYLNLNTPSLYD</sequence>
<evidence type="ECO:0000256" key="1">
    <source>
        <dbReference type="SAM" id="MobiDB-lite"/>
    </source>
</evidence>
<protein>
    <submittedName>
        <fullName evidence="2">(apollo) hypothetical protein</fullName>
    </submittedName>
</protein>
<comment type="caution">
    <text evidence="2">The sequence shown here is derived from an EMBL/GenBank/DDBJ whole genome shotgun (WGS) entry which is preliminary data.</text>
</comment>
<evidence type="ECO:0000313" key="2">
    <source>
        <dbReference type="EMBL" id="CAG5042021.1"/>
    </source>
</evidence>